<dbReference type="EMBL" id="JAAROV010000008">
    <property type="protein sequence ID" value="MBC1318478.1"/>
    <property type="molecule type" value="Genomic_DNA"/>
</dbReference>
<dbReference type="Proteomes" id="UP000543379">
    <property type="component" value="Unassembled WGS sequence"/>
</dbReference>
<dbReference type="EMBL" id="JAAROL010000010">
    <property type="protein sequence ID" value="MBC1333497.1"/>
    <property type="molecule type" value="Genomic_DNA"/>
</dbReference>
<dbReference type="Pfam" id="PF07252">
    <property type="entry name" value="DUF1433"/>
    <property type="match status" value="1"/>
</dbReference>
<evidence type="ECO:0000313" key="7">
    <source>
        <dbReference type="Proteomes" id="UP000546244"/>
    </source>
</evidence>
<dbReference type="Gene3D" id="3.10.450.130">
    <property type="entry name" value="folded 79 residue fragment of lin0334 like domains"/>
    <property type="match status" value="1"/>
</dbReference>
<dbReference type="InterPro" id="IPR009881">
    <property type="entry name" value="DUF1433"/>
</dbReference>
<keyword evidence="1" id="KW-0472">Membrane</keyword>
<dbReference type="AlphaFoldDB" id="A0A7X0WGU4"/>
<proteinExistence type="predicted"/>
<dbReference type="EMBL" id="JAARMV010000007">
    <property type="protein sequence ID" value="MBC2373664.1"/>
    <property type="molecule type" value="Genomic_DNA"/>
</dbReference>
<evidence type="ECO:0000313" key="4">
    <source>
        <dbReference type="EMBL" id="MBC2373664.1"/>
    </source>
</evidence>
<name>A0A7X0WGU4_9LIST</name>
<comment type="caution">
    <text evidence="3">The sequence shown here is derived from an EMBL/GenBank/DDBJ whole genome shotgun (WGS) entry which is preliminary data.</text>
</comment>
<evidence type="ECO:0000313" key="2">
    <source>
        <dbReference type="EMBL" id="MBC1318478.1"/>
    </source>
</evidence>
<gene>
    <name evidence="3" type="ORF">HB759_16245</name>
    <name evidence="2" type="ORF">HB811_17000</name>
    <name evidence="4" type="ORF">HBP98_16760</name>
</gene>
<evidence type="ECO:0000256" key="1">
    <source>
        <dbReference type="SAM" id="Phobius"/>
    </source>
</evidence>
<sequence length="131" mass="14909">MKKKTLVISAISIILIIAGGALFMKYQNDKQKEQAFWDEQKPRIELFFKYNFNDITSVTFDDDSQVVNPTGVPHMSGYLNGDKSLWFDASVGNGQQFESASYPKEVAAYIKKEYRISPKKVSEIEAEEKAK</sequence>
<keyword evidence="1" id="KW-0812">Transmembrane</keyword>
<dbReference type="RefSeq" id="WP_185353924.1">
    <property type="nucleotide sequence ID" value="NZ_JAARMV010000007.1"/>
</dbReference>
<accession>A0A7X0WGU4</accession>
<organism evidence="3 5">
    <name type="scientific">Listeria booriae</name>
    <dbReference type="NCBI Taxonomy" id="1552123"/>
    <lineage>
        <taxon>Bacteria</taxon>
        <taxon>Bacillati</taxon>
        <taxon>Bacillota</taxon>
        <taxon>Bacilli</taxon>
        <taxon>Bacillales</taxon>
        <taxon>Listeriaceae</taxon>
        <taxon>Listeria</taxon>
    </lineage>
</organism>
<feature type="transmembrane region" description="Helical" evidence="1">
    <location>
        <begin position="6"/>
        <end position="24"/>
    </location>
</feature>
<evidence type="ECO:0000313" key="3">
    <source>
        <dbReference type="EMBL" id="MBC1333497.1"/>
    </source>
</evidence>
<keyword evidence="1" id="KW-1133">Transmembrane helix</keyword>
<dbReference type="Proteomes" id="UP000546244">
    <property type="component" value="Unassembled WGS sequence"/>
</dbReference>
<evidence type="ECO:0000313" key="5">
    <source>
        <dbReference type="Proteomes" id="UP000532866"/>
    </source>
</evidence>
<reference evidence="5 6" key="1">
    <citation type="submission" date="2020-03" db="EMBL/GenBank/DDBJ databases">
        <title>Soil Listeria distribution.</title>
        <authorList>
            <person name="Liao J."/>
            <person name="Wiedmann M."/>
        </authorList>
    </citation>
    <scope>NUCLEOTIDE SEQUENCE [LARGE SCALE GENOMIC DNA]</scope>
    <source>
        <strain evidence="2 6">FSL L7-1816</strain>
        <strain evidence="3 5">FSL L7-1833</strain>
        <strain evidence="4 7">FSL L7-1850</strain>
    </source>
</reference>
<evidence type="ECO:0000313" key="6">
    <source>
        <dbReference type="Proteomes" id="UP000543379"/>
    </source>
</evidence>
<protein>
    <submittedName>
        <fullName evidence="3">DUF1433 domain-containing protein</fullName>
    </submittedName>
</protein>
<dbReference type="Proteomes" id="UP000532866">
    <property type="component" value="Unassembled WGS sequence"/>
</dbReference>